<feature type="region of interest" description="Disordered" evidence="1">
    <location>
        <begin position="103"/>
        <end position="147"/>
    </location>
</feature>
<evidence type="ECO:0000313" key="3">
    <source>
        <dbReference type="Proteomes" id="UP000217199"/>
    </source>
</evidence>
<gene>
    <name evidence="2" type="ORF">PNOK_0557300</name>
</gene>
<feature type="compositionally biased region" description="Basic and acidic residues" evidence="1">
    <location>
        <begin position="113"/>
        <end position="131"/>
    </location>
</feature>
<evidence type="ECO:0000313" key="2">
    <source>
        <dbReference type="EMBL" id="PAV18730.1"/>
    </source>
</evidence>
<reference evidence="2 3" key="1">
    <citation type="journal article" date="2017" name="Mol. Ecol.">
        <title>Comparative and population genomic landscape of Phellinus noxius: A hypervariable fungus causing root rot in trees.</title>
        <authorList>
            <person name="Chung C.L."/>
            <person name="Lee T.J."/>
            <person name="Akiba M."/>
            <person name="Lee H.H."/>
            <person name="Kuo T.H."/>
            <person name="Liu D."/>
            <person name="Ke H.M."/>
            <person name="Yokoi T."/>
            <person name="Roa M.B."/>
            <person name="Lu M.J."/>
            <person name="Chang Y.Y."/>
            <person name="Ann P.J."/>
            <person name="Tsai J.N."/>
            <person name="Chen C.Y."/>
            <person name="Tzean S.S."/>
            <person name="Ota Y."/>
            <person name="Hattori T."/>
            <person name="Sahashi N."/>
            <person name="Liou R.F."/>
            <person name="Kikuchi T."/>
            <person name="Tsai I.J."/>
        </authorList>
    </citation>
    <scope>NUCLEOTIDE SEQUENCE [LARGE SCALE GENOMIC DNA]</scope>
    <source>
        <strain evidence="2 3">FFPRI411160</strain>
    </source>
</reference>
<feature type="compositionally biased region" description="Polar residues" evidence="1">
    <location>
        <begin position="258"/>
        <end position="275"/>
    </location>
</feature>
<feature type="compositionally biased region" description="Polar residues" evidence="1">
    <location>
        <begin position="1"/>
        <end position="19"/>
    </location>
</feature>
<dbReference type="InParanoid" id="A0A286UGJ6"/>
<comment type="caution">
    <text evidence="2">The sequence shown here is derived from an EMBL/GenBank/DDBJ whole genome shotgun (WGS) entry which is preliminary data.</text>
</comment>
<feature type="region of interest" description="Disordered" evidence="1">
    <location>
        <begin position="160"/>
        <end position="315"/>
    </location>
</feature>
<organism evidence="2 3">
    <name type="scientific">Pyrrhoderma noxium</name>
    <dbReference type="NCBI Taxonomy" id="2282107"/>
    <lineage>
        <taxon>Eukaryota</taxon>
        <taxon>Fungi</taxon>
        <taxon>Dikarya</taxon>
        <taxon>Basidiomycota</taxon>
        <taxon>Agaricomycotina</taxon>
        <taxon>Agaricomycetes</taxon>
        <taxon>Hymenochaetales</taxon>
        <taxon>Hymenochaetaceae</taxon>
        <taxon>Pyrrhoderma</taxon>
    </lineage>
</organism>
<accession>A0A286UGJ6</accession>
<feature type="compositionally biased region" description="Polar residues" evidence="1">
    <location>
        <begin position="186"/>
        <end position="218"/>
    </location>
</feature>
<sequence>MTNAETAQRTLQRGASSGESLMRHHESEGLTPREMAALRADAAELRRARPNIIEEGPQQADVVVNKENSRARVEDNRILQAREQAKKAAEVRARDRKVHDINNEVDIQTENKPTGRDQRLTTAEPTKEKTVSKLNATSSTTVPPQGIFSSVERSRPICICPSHGSDPRCRACSNSQPHRKEKPNGAEQSTHNAIDSRNASSVLTTAVSSNKARVNQVQRPEERETVNTRKPTSGSVIDRATAYSSTTSPSPGHAGGSRESTPNAPVNQTTTSVPTASIPPSREAVNVAQRREERVHRREGKNEVTIESASDSVVKQDTEDEPIARVLSRKKEIFHWKDECTCADTILCSACKINTSYVYLCKQCV</sequence>
<feature type="compositionally biased region" description="Basic and acidic residues" evidence="1">
    <location>
        <begin position="289"/>
        <end position="304"/>
    </location>
</feature>
<dbReference type="AlphaFoldDB" id="A0A286UGJ6"/>
<feature type="region of interest" description="Disordered" evidence="1">
    <location>
        <begin position="49"/>
        <end position="68"/>
    </location>
</feature>
<proteinExistence type="predicted"/>
<feature type="compositionally biased region" description="Polar residues" evidence="1">
    <location>
        <begin position="305"/>
        <end position="315"/>
    </location>
</feature>
<dbReference type="Proteomes" id="UP000217199">
    <property type="component" value="Unassembled WGS sequence"/>
</dbReference>
<protein>
    <submittedName>
        <fullName evidence="2">Uncharacterized protein</fullName>
    </submittedName>
</protein>
<feature type="compositionally biased region" description="Polar residues" evidence="1">
    <location>
        <begin position="132"/>
        <end position="143"/>
    </location>
</feature>
<dbReference type="EMBL" id="NBII01000005">
    <property type="protein sequence ID" value="PAV18730.1"/>
    <property type="molecule type" value="Genomic_DNA"/>
</dbReference>
<evidence type="ECO:0000256" key="1">
    <source>
        <dbReference type="SAM" id="MobiDB-lite"/>
    </source>
</evidence>
<keyword evidence="3" id="KW-1185">Reference proteome</keyword>
<name>A0A286UGJ6_9AGAM</name>
<feature type="region of interest" description="Disordered" evidence="1">
    <location>
        <begin position="1"/>
        <end position="42"/>
    </location>
</feature>